<evidence type="ECO:0000259" key="3">
    <source>
        <dbReference type="Pfam" id="PF13649"/>
    </source>
</evidence>
<dbReference type="RefSeq" id="WP_245919452.1">
    <property type="nucleotide sequence ID" value="NZ_FZNP01000007.1"/>
</dbReference>
<feature type="transmembrane region" description="Helical" evidence="2">
    <location>
        <begin position="276"/>
        <end position="293"/>
    </location>
</feature>
<keyword evidence="5" id="KW-1185">Reference proteome</keyword>
<dbReference type="InterPro" id="IPR011701">
    <property type="entry name" value="MFS"/>
</dbReference>
<feature type="transmembrane region" description="Helical" evidence="2">
    <location>
        <begin position="20"/>
        <end position="40"/>
    </location>
</feature>
<feature type="domain" description="Methyltransferase" evidence="3">
    <location>
        <begin position="442"/>
        <end position="535"/>
    </location>
</feature>
<dbReference type="SUPFAM" id="SSF103473">
    <property type="entry name" value="MFS general substrate transporter"/>
    <property type="match status" value="1"/>
</dbReference>
<dbReference type="GO" id="GO:0022857">
    <property type="term" value="F:transmembrane transporter activity"/>
    <property type="evidence" value="ECO:0007669"/>
    <property type="project" value="InterPro"/>
</dbReference>
<feature type="transmembrane region" description="Helical" evidence="2">
    <location>
        <begin position="79"/>
        <end position="99"/>
    </location>
</feature>
<protein>
    <submittedName>
        <fullName evidence="4">Methyltransferase domain-containing protein</fullName>
    </submittedName>
</protein>
<proteinExistence type="predicted"/>
<evidence type="ECO:0000313" key="4">
    <source>
        <dbReference type="EMBL" id="SNR81498.1"/>
    </source>
</evidence>
<keyword evidence="2" id="KW-0472">Membrane</keyword>
<dbReference type="GO" id="GO:0032259">
    <property type="term" value="P:methylation"/>
    <property type="evidence" value="ECO:0007669"/>
    <property type="project" value="UniProtKB-KW"/>
</dbReference>
<evidence type="ECO:0000256" key="2">
    <source>
        <dbReference type="SAM" id="Phobius"/>
    </source>
</evidence>
<keyword evidence="2" id="KW-1133">Transmembrane helix</keyword>
<feature type="transmembrane region" description="Helical" evidence="2">
    <location>
        <begin position="176"/>
        <end position="195"/>
    </location>
</feature>
<keyword evidence="4" id="KW-0808">Transferase</keyword>
<name>A0A238ZER7_9ACTN</name>
<organism evidence="4 5">
    <name type="scientific">Actinomadura mexicana</name>
    <dbReference type="NCBI Taxonomy" id="134959"/>
    <lineage>
        <taxon>Bacteria</taxon>
        <taxon>Bacillati</taxon>
        <taxon>Actinomycetota</taxon>
        <taxon>Actinomycetes</taxon>
        <taxon>Streptosporangiales</taxon>
        <taxon>Thermomonosporaceae</taxon>
        <taxon>Actinomadura</taxon>
    </lineage>
</organism>
<dbReference type="CDD" id="cd02440">
    <property type="entry name" value="AdoMet_MTases"/>
    <property type="match status" value="1"/>
</dbReference>
<dbReference type="AlphaFoldDB" id="A0A238ZER7"/>
<feature type="transmembrane region" description="Helical" evidence="2">
    <location>
        <begin position="105"/>
        <end position="133"/>
    </location>
</feature>
<gene>
    <name evidence="4" type="ORF">SAMN06265355_107164</name>
</gene>
<keyword evidence="4" id="KW-0489">Methyltransferase</keyword>
<feature type="transmembrane region" description="Helical" evidence="2">
    <location>
        <begin position="299"/>
        <end position="321"/>
    </location>
</feature>
<feature type="transmembrane region" description="Helical" evidence="2">
    <location>
        <begin position="244"/>
        <end position="264"/>
    </location>
</feature>
<accession>A0A238ZER7</accession>
<dbReference type="Pfam" id="PF13649">
    <property type="entry name" value="Methyltransf_25"/>
    <property type="match status" value="1"/>
</dbReference>
<reference evidence="5" key="1">
    <citation type="submission" date="2017-06" db="EMBL/GenBank/DDBJ databases">
        <authorList>
            <person name="Varghese N."/>
            <person name="Submissions S."/>
        </authorList>
    </citation>
    <scope>NUCLEOTIDE SEQUENCE [LARGE SCALE GENOMIC DNA]</scope>
    <source>
        <strain evidence="5">DSM 44485</strain>
    </source>
</reference>
<dbReference type="InterPro" id="IPR036259">
    <property type="entry name" value="MFS_trans_sf"/>
</dbReference>
<dbReference type="PANTHER" id="PTHR23542:SF1">
    <property type="entry name" value="MAJOR FACILITATOR SUPERFAMILY (MFS) PROFILE DOMAIN-CONTAINING PROTEIN"/>
    <property type="match status" value="1"/>
</dbReference>
<evidence type="ECO:0000313" key="5">
    <source>
        <dbReference type="Proteomes" id="UP000198420"/>
    </source>
</evidence>
<keyword evidence="2" id="KW-0812">Transmembrane</keyword>
<sequence length="609" mass="62304">MTSSYAAVLRTPHASRTFAFAFLGRLSYGTVFLSLTLAFTATTGSYAQAGGLLALLGLTISLVSPARAALIDRHGPRRALVPMAAAYALVLAALAVLTSRPGAPVPLLAVLTVAGGITAPPVGVVMRTLWSALLPDGPLLRRAYSLDTVSEELVFVTGPLLAGLLAAVAAPSLGVALGAVLIAAGTVGMAASPAAPRPERHHRAVRVRVFPLAPAIAAAATGVVLGSTGLLAVAFTQRHHQPAAVAWVEAALAVGSTLGGLAYGALSRSAPGRSRLAVLACPLGLGLAAAGLAPSVAILAATACAAGLFVAPTLTTAYLLADADAPPGARTRAVAWVNTALNLGASGGTAATGAALEALPLPACYAVAAAPAVLVPFVLLVLPKRQRSSPPGGVTAHDRSMDDTTHQEYWDSRYSEHHHIWSGEPNAVLVQEAAGLEPGTALDLGCGEGADAVWLARRGWRVTAVDISGVALERAAGHAAEAGVADRVDWQCRDLAASFPEGSYDLVSAQFLHSPADMPREEVLRAAAAAVAPGGVLLVVGHAGPPPWDPDAHPGVHLPTPDEVLESLALPDGDWEVLRSDEHERVQTAPDGRTMTRTDNALKLRRRAR</sequence>
<dbReference type="SUPFAM" id="SSF53335">
    <property type="entry name" value="S-adenosyl-L-methionine-dependent methyltransferases"/>
    <property type="match status" value="1"/>
</dbReference>
<dbReference type="PANTHER" id="PTHR23542">
    <property type="match status" value="1"/>
</dbReference>
<dbReference type="Gene3D" id="3.40.50.150">
    <property type="entry name" value="Vaccinia Virus protein VP39"/>
    <property type="match status" value="1"/>
</dbReference>
<dbReference type="EMBL" id="FZNP01000007">
    <property type="protein sequence ID" value="SNR81498.1"/>
    <property type="molecule type" value="Genomic_DNA"/>
</dbReference>
<dbReference type="Gene3D" id="1.20.1250.20">
    <property type="entry name" value="MFS general substrate transporter like domains"/>
    <property type="match status" value="2"/>
</dbReference>
<dbReference type="Proteomes" id="UP000198420">
    <property type="component" value="Unassembled WGS sequence"/>
</dbReference>
<feature type="transmembrane region" description="Helical" evidence="2">
    <location>
        <begin position="153"/>
        <end position="170"/>
    </location>
</feature>
<feature type="region of interest" description="Disordered" evidence="1">
    <location>
        <begin position="582"/>
        <end position="609"/>
    </location>
</feature>
<feature type="transmembrane region" description="Helical" evidence="2">
    <location>
        <begin position="362"/>
        <end position="382"/>
    </location>
</feature>
<feature type="transmembrane region" description="Helical" evidence="2">
    <location>
        <begin position="207"/>
        <end position="232"/>
    </location>
</feature>
<feature type="transmembrane region" description="Helical" evidence="2">
    <location>
        <begin position="46"/>
        <end position="67"/>
    </location>
</feature>
<feature type="transmembrane region" description="Helical" evidence="2">
    <location>
        <begin position="333"/>
        <end position="356"/>
    </location>
</feature>
<dbReference type="InterPro" id="IPR029063">
    <property type="entry name" value="SAM-dependent_MTases_sf"/>
</dbReference>
<dbReference type="GO" id="GO:0008168">
    <property type="term" value="F:methyltransferase activity"/>
    <property type="evidence" value="ECO:0007669"/>
    <property type="project" value="UniProtKB-KW"/>
</dbReference>
<dbReference type="InterPro" id="IPR041698">
    <property type="entry name" value="Methyltransf_25"/>
</dbReference>
<dbReference type="Pfam" id="PF07690">
    <property type="entry name" value="MFS_1"/>
    <property type="match status" value="1"/>
</dbReference>
<evidence type="ECO:0000256" key="1">
    <source>
        <dbReference type="SAM" id="MobiDB-lite"/>
    </source>
</evidence>